<dbReference type="InterPro" id="IPR000843">
    <property type="entry name" value="HTH_LacI"/>
</dbReference>
<evidence type="ECO:0000256" key="2">
    <source>
        <dbReference type="ARBA" id="ARBA00023015"/>
    </source>
</evidence>
<dbReference type="SUPFAM" id="SSF53822">
    <property type="entry name" value="Periplasmic binding protein-like I"/>
    <property type="match status" value="1"/>
</dbReference>
<dbReference type="PROSITE" id="PS00356">
    <property type="entry name" value="HTH_LACI_1"/>
    <property type="match status" value="1"/>
</dbReference>
<dbReference type="RefSeq" id="WP_209607202.1">
    <property type="nucleotide sequence ID" value="NZ_JAGILA010000015.1"/>
</dbReference>
<feature type="domain" description="HTH lacI-type" evidence="6">
    <location>
        <begin position="5"/>
        <end position="59"/>
    </location>
</feature>
<keyword evidence="4" id="KW-0804">Transcription</keyword>
<dbReference type="Gene3D" id="3.40.50.2300">
    <property type="match status" value="2"/>
</dbReference>
<evidence type="ECO:0000256" key="4">
    <source>
        <dbReference type="ARBA" id="ARBA00023163"/>
    </source>
</evidence>
<dbReference type="InterPro" id="IPR046335">
    <property type="entry name" value="LacI/GalR-like_sensor"/>
</dbReference>
<keyword evidence="8" id="KW-1185">Reference proteome</keyword>
<keyword evidence="1" id="KW-0678">Repressor</keyword>
<evidence type="ECO:0000256" key="5">
    <source>
        <dbReference type="SAM" id="MobiDB-lite"/>
    </source>
</evidence>
<dbReference type="Gene3D" id="1.10.260.40">
    <property type="entry name" value="lambda repressor-like DNA-binding domains"/>
    <property type="match status" value="1"/>
</dbReference>
<dbReference type="Pfam" id="PF13377">
    <property type="entry name" value="Peripla_BP_3"/>
    <property type="match status" value="1"/>
</dbReference>
<comment type="caution">
    <text evidence="7">The sequence shown here is derived from an EMBL/GenBank/DDBJ whole genome shotgun (WGS) entry which is preliminary data.</text>
</comment>
<dbReference type="Proteomes" id="UP000730739">
    <property type="component" value="Unassembled WGS sequence"/>
</dbReference>
<dbReference type="InterPro" id="IPR010982">
    <property type="entry name" value="Lambda_DNA-bd_dom_sf"/>
</dbReference>
<dbReference type="PANTHER" id="PTHR30146">
    <property type="entry name" value="LACI-RELATED TRANSCRIPTIONAL REPRESSOR"/>
    <property type="match status" value="1"/>
</dbReference>
<dbReference type="PROSITE" id="PS50932">
    <property type="entry name" value="HTH_LACI_2"/>
    <property type="match status" value="1"/>
</dbReference>
<dbReference type="SUPFAM" id="SSF47413">
    <property type="entry name" value="lambda repressor-like DNA-binding domains"/>
    <property type="match status" value="1"/>
</dbReference>
<sequence>MRRMPTVKDVAEQAGVSVGTVSRVLSGETSVKPSLREKVNDAIAVLGYRPNVTARALRTSRTEVIGLIVPDITNPFFAQLAASVESAARERSHTVMLASSHNDPEAERHHILAFLDRSVCGIIVAASSGRSDLPLELPVPIVSLDRRFGNYALVSTNHAQAASLMAEHLYVLGHRKIAYIAGPPDTEAARVRREGFINRLAELGKTAGPADVTILEGKFDYDSGERIARELLSLPPADRPTAIAAASDQQAIGALRAARDLTIDVPRKLSIAGFDDIALAKLVVPRLTTVRQPVEKLAARAVEFLFDQPVLATDEMIDGSLVVRGSTGPAISMKPDEIRKQHRKRPDDAAANKE</sequence>
<evidence type="ECO:0000313" key="7">
    <source>
        <dbReference type="EMBL" id="MBP2239431.1"/>
    </source>
</evidence>
<evidence type="ECO:0000256" key="1">
    <source>
        <dbReference type="ARBA" id="ARBA00022491"/>
    </source>
</evidence>
<feature type="compositionally biased region" description="Basic and acidic residues" evidence="5">
    <location>
        <begin position="334"/>
        <end position="354"/>
    </location>
</feature>
<accession>A0ABS4R957</accession>
<dbReference type="PANTHER" id="PTHR30146:SF148">
    <property type="entry name" value="HTH-TYPE TRANSCRIPTIONAL REPRESSOR PURR-RELATED"/>
    <property type="match status" value="1"/>
</dbReference>
<gene>
    <name evidence="7" type="ORF">J2Z31_005978</name>
</gene>
<evidence type="ECO:0000256" key="3">
    <source>
        <dbReference type="ARBA" id="ARBA00023125"/>
    </source>
</evidence>
<reference evidence="7 8" key="1">
    <citation type="submission" date="2021-03" db="EMBL/GenBank/DDBJ databases">
        <title>Genomic Encyclopedia of Type Strains, Phase IV (KMG-IV): sequencing the most valuable type-strain genomes for metagenomic binning, comparative biology and taxonomic classification.</title>
        <authorList>
            <person name="Goeker M."/>
        </authorList>
    </citation>
    <scope>NUCLEOTIDE SEQUENCE [LARGE SCALE GENOMIC DNA]</scope>
    <source>
        <strain evidence="7 8">DSM 13372</strain>
    </source>
</reference>
<protein>
    <submittedName>
        <fullName evidence="7">LacI family transcriptional regulator</fullName>
    </submittedName>
</protein>
<keyword evidence="2" id="KW-0805">Transcription regulation</keyword>
<organism evidence="7 8">
    <name type="scientific">Sinorhizobium kostiense</name>
    <dbReference type="NCBI Taxonomy" id="76747"/>
    <lineage>
        <taxon>Bacteria</taxon>
        <taxon>Pseudomonadati</taxon>
        <taxon>Pseudomonadota</taxon>
        <taxon>Alphaproteobacteria</taxon>
        <taxon>Hyphomicrobiales</taxon>
        <taxon>Rhizobiaceae</taxon>
        <taxon>Sinorhizobium/Ensifer group</taxon>
        <taxon>Sinorhizobium</taxon>
    </lineage>
</organism>
<dbReference type="InterPro" id="IPR028082">
    <property type="entry name" value="Peripla_BP_I"/>
</dbReference>
<proteinExistence type="predicted"/>
<feature type="region of interest" description="Disordered" evidence="5">
    <location>
        <begin position="331"/>
        <end position="354"/>
    </location>
</feature>
<dbReference type="SMART" id="SM00354">
    <property type="entry name" value="HTH_LACI"/>
    <property type="match status" value="1"/>
</dbReference>
<dbReference type="EMBL" id="JAGILA010000015">
    <property type="protein sequence ID" value="MBP2239431.1"/>
    <property type="molecule type" value="Genomic_DNA"/>
</dbReference>
<dbReference type="Pfam" id="PF00356">
    <property type="entry name" value="LacI"/>
    <property type="match status" value="1"/>
</dbReference>
<dbReference type="PRINTS" id="PR00036">
    <property type="entry name" value="HTHLACI"/>
</dbReference>
<keyword evidence="3" id="KW-0238">DNA-binding</keyword>
<dbReference type="CDD" id="cd01392">
    <property type="entry name" value="HTH_LacI"/>
    <property type="match status" value="1"/>
</dbReference>
<dbReference type="CDD" id="cd06267">
    <property type="entry name" value="PBP1_LacI_sugar_binding-like"/>
    <property type="match status" value="1"/>
</dbReference>
<evidence type="ECO:0000259" key="6">
    <source>
        <dbReference type="PROSITE" id="PS50932"/>
    </source>
</evidence>
<name>A0ABS4R957_9HYPH</name>
<evidence type="ECO:0000313" key="8">
    <source>
        <dbReference type="Proteomes" id="UP000730739"/>
    </source>
</evidence>